<evidence type="ECO:0000313" key="1">
    <source>
        <dbReference type="EMBL" id="NHO65050.1"/>
    </source>
</evidence>
<dbReference type="EMBL" id="JAAONZ010000003">
    <property type="protein sequence ID" value="NHO65050.1"/>
    <property type="molecule type" value="Genomic_DNA"/>
</dbReference>
<keyword evidence="2" id="KW-1185">Reference proteome</keyword>
<dbReference type="InterPro" id="IPR038604">
    <property type="entry name" value="HopJ_sf"/>
</dbReference>
<reference evidence="1" key="1">
    <citation type="submission" date="2020-03" db="EMBL/GenBank/DDBJ databases">
        <authorList>
            <person name="Guo F."/>
        </authorList>
    </citation>
    <scope>NUCLEOTIDE SEQUENCE</scope>
    <source>
        <strain evidence="1">JCM 30134</strain>
    </source>
</reference>
<dbReference type="Pfam" id="PF08888">
    <property type="entry name" value="HopJ"/>
    <property type="match status" value="1"/>
</dbReference>
<dbReference type="AlphaFoldDB" id="A0A9E5JUC7"/>
<gene>
    <name evidence="1" type="ORF">G8770_05785</name>
</gene>
<dbReference type="Gene3D" id="3.20.160.10">
    <property type="entry name" value="vpa0580 domain like"/>
    <property type="match status" value="1"/>
</dbReference>
<comment type="caution">
    <text evidence="1">The sequence shown here is derived from an EMBL/GenBank/DDBJ whole genome shotgun (WGS) entry which is preliminary data.</text>
</comment>
<dbReference type="InterPro" id="IPR014984">
    <property type="entry name" value="HopJ"/>
</dbReference>
<name>A0A9E5JUC7_9GAMM</name>
<protein>
    <submittedName>
        <fullName evidence="1">HopJ type III effector protein</fullName>
    </submittedName>
</protein>
<organism evidence="1 2">
    <name type="scientific">Pseudomaricurvus hydrocarbonicus</name>
    <dbReference type="NCBI Taxonomy" id="1470433"/>
    <lineage>
        <taxon>Bacteria</taxon>
        <taxon>Pseudomonadati</taxon>
        <taxon>Pseudomonadota</taxon>
        <taxon>Gammaproteobacteria</taxon>
        <taxon>Cellvibrionales</taxon>
        <taxon>Cellvibrionaceae</taxon>
        <taxon>Pseudomaricurvus</taxon>
    </lineage>
</organism>
<dbReference type="Proteomes" id="UP000787472">
    <property type="component" value="Unassembled WGS sequence"/>
</dbReference>
<proteinExistence type="predicted"/>
<evidence type="ECO:0000313" key="2">
    <source>
        <dbReference type="Proteomes" id="UP000787472"/>
    </source>
</evidence>
<sequence length="116" mass="13206">MSIDGFLTTLKHTPESVEFSDTMATIEEHYVFEPTRFHNGDLTNEPEQNQGSCKLLAFARLNNLSQPETLACFGQYYRKDVLEHPAGTDHQNIRNFMSQGWDGVRFEGQPLTPKGK</sequence>
<accession>A0A9E5JUC7</accession>
<dbReference type="RefSeq" id="WP_167183095.1">
    <property type="nucleotide sequence ID" value="NZ_JAAONZ010000003.1"/>
</dbReference>